<reference evidence="2 3" key="1">
    <citation type="submission" date="2019-10" db="EMBL/GenBank/DDBJ databases">
        <title>Draft Genome Sequence of Cytophagaceae sp. SJW1-29.</title>
        <authorList>
            <person name="Choi A."/>
        </authorList>
    </citation>
    <scope>NUCLEOTIDE SEQUENCE [LARGE SCALE GENOMIC DNA]</scope>
    <source>
        <strain evidence="2 3">SJW1-29</strain>
    </source>
</reference>
<dbReference type="InterPro" id="IPR019861">
    <property type="entry name" value="PorP/SprF_Bacteroidetes"/>
</dbReference>
<gene>
    <name evidence="2" type="ORF">GBK04_05465</name>
</gene>
<evidence type="ECO:0000313" key="2">
    <source>
        <dbReference type="EMBL" id="MPR32818.1"/>
    </source>
</evidence>
<evidence type="ECO:0000313" key="3">
    <source>
        <dbReference type="Proteomes" id="UP000479293"/>
    </source>
</evidence>
<sequence>MKSILCRRAVLAGTLALGMALLFYSEAQAQKEVLYEQYIQNPMAINPAFTGVREDFNMSVLLRRRWFFIPNAPITQTFAMDGTVANGKVGLGLQALNDRMSPYYTTGVYGSAAYHWDASVSWKVSLGAQGGINVLPVYDFASGTSLNRALGSFGLGVWIHSDEFYFGVSKPELLSQGYGNGQNSLVYSKPLYITAGATLQSSDQVKIIPSVLFVQESGSKLRIDVGGRLWYDEKIGLGAFYRMARVNYVQLSGEAQVGRNVRLGYIYNSRAIESSIVGINNTPISIHEIMLKFTPNPSGFHMN</sequence>
<organism evidence="2 3">
    <name type="scientific">Salmonirosea aquatica</name>
    <dbReference type="NCBI Taxonomy" id="2654236"/>
    <lineage>
        <taxon>Bacteria</taxon>
        <taxon>Pseudomonadati</taxon>
        <taxon>Bacteroidota</taxon>
        <taxon>Cytophagia</taxon>
        <taxon>Cytophagales</taxon>
        <taxon>Spirosomataceae</taxon>
        <taxon>Salmonirosea</taxon>
    </lineage>
</organism>
<dbReference type="EMBL" id="WHLY01000002">
    <property type="protein sequence ID" value="MPR32818.1"/>
    <property type="molecule type" value="Genomic_DNA"/>
</dbReference>
<dbReference type="RefSeq" id="WP_152757589.1">
    <property type="nucleotide sequence ID" value="NZ_WHLY01000002.1"/>
</dbReference>
<accession>A0A7C9BAK9</accession>
<dbReference type="NCBIfam" id="TIGR03519">
    <property type="entry name" value="T9SS_PorP_fam"/>
    <property type="match status" value="1"/>
</dbReference>
<feature type="chain" id="PRO_5028976288" evidence="1">
    <location>
        <begin position="30"/>
        <end position="303"/>
    </location>
</feature>
<dbReference type="Pfam" id="PF11751">
    <property type="entry name" value="PorP_SprF"/>
    <property type="match status" value="1"/>
</dbReference>
<dbReference type="Proteomes" id="UP000479293">
    <property type="component" value="Unassembled WGS sequence"/>
</dbReference>
<comment type="caution">
    <text evidence="2">The sequence shown here is derived from an EMBL/GenBank/DDBJ whole genome shotgun (WGS) entry which is preliminary data.</text>
</comment>
<proteinExistence type="predicted"/>
<feature type="signal peptide" evidence="1">
    <location>
        <begin position="1"/>
        <end position="29"/>
    </location>
</feature>
<protein>
    <submittedName>
        <fullName evidence="2">Type IX secretion system membrane protein PorP/SprF</fullName>
    </submittedName>
</protein>
<name>A0A7C9BAK9_9BACT</name>
<dbReference type="AlphaFoldDB" id="A0A7C9BAK9"/>
<evidence type="ECO:0000256" key="1">
    <source>
        <dbReference type="SAM" id="SignalP"/>
    </source>
</evidence>
<keyword evidence="3" id="KW-1185">Reference proteome</keyword>
<keyword evidence="1" id="KW-0732">Signal</keyword>